<keyword evidence="1" id="KW-0805">Transcription regulation</keyword>
<dbReference type="PANTHER" id="PTHR46796:SF6">
    <property type="entry name" value="ARAC SUBFAMILY"/>
    <property type="match status" value="1"/>
</dbReference>
<dbReference type="AlphaFoldDB" id="A0A372LWS2"/>
<proteinExistence type="predicted"/>
<dbReference type="RefSeq" id="WP_128559184.1">
    <property type="nucleotide sequence ID" value="NZ_QUAK01000220.1"/>
</dbReference>
<dbReference type="Gene3D" id="1.10.10.60">
    <property type="entry name" value="Homeodomain-like"/>
    <property type="match status" value="2"/>
</dbReference>
<evidence type="ECO:0000256" key="2">
    <source>
        <dbReference type="ARBA" id="ARBA00023125"/>
    </source>
</evidence>
<gene>
    <name evidence="5" type="ORF">DY218_29445</name>
</gene>
<dbReference type="InterPro" id="IPR018060">
    <property type="entry name" value="HTH_AraC"/>
</dbReference>
<keyword evidence="3" id="KW-0804">Transcription</keyword>
<dbReference type="PROSITE" id="PS01124">
    <property type="entry name" value="HTH_ARAC_FAMILY_2"/>
    <property type="match status" value="1"/>
</dbReference>
<dbReference type="SMART" id="SM00342">
    <property type="entry name" value="HTH_ARAC"/>
    <property type="match status" value="1"/>
</dbReference>
<protein>
    <submittedName>
        <fullName evidence="5">AraC family transcriptional regulator</fullName>
    </submittedName>
</protein>
<evidence type="ECO:0000313" key="6">
    <source>
        <dbReference type="Proteomes" id="UP000263094"/>
    </source>
</evidence>
<feature type="domain" description="HTH araC/xylS-type" evidence="4">
    <location>
        <begin position="196"/>
        <end position="294"/>
    </location>
</feature>
<dbReference type="EMBL" id="QUAK01000220">
    <property type="protein sequence ID" value="RFU83114.1"/>
    <property type="molecule type" value="Genomic_DNA"/>
</dbReference>
<dbReference type="Pfam" id="PF12833">
    <property type="entry name" value="HTH_18"/>
    <property type="match status" value="1"/>
</dbReference>
<evidence type="ECO:0000256" key="1">
    <source>
        <dbReference type="ARBA" id="ARBA00023015"/>
    </source>
</evidence>
<dbReference type="Proteomes" id="UP000263094">
    <property type="component" value="Unassembled WGS sequence"/>
</dbReference>
<dbReference type="OrthoDB" id="2060755at2"/>
<keyword evidence="2" id="KW-0238">DNA-binding</keyword>
<reference evidence="5 6" key="1">
    <citation type="submission" date="2018-08" db="EMBL/GenBank/DDBJ databases">
        <title>Isolation, diversity and antifungal activity of Actinobacteria from wheat.</title>
        <authorList>
            <person name="Han C."/>
        </authorList>
    </citation>
    <scope>NUCLEOTIDE SEQUENCE [LARGE SCALE GENOMIC DNA]</scope>
    <source>
        <strain evidence="5 6">NEAU-YY421</strain>
    </source>
</reference>
<sequence>MSASHFKPHASHIKPHLRCLQGSGADLGHAVAERSLERAAGTADSAPPPVGPPVHVLVMHTGRSANLRWSADGTARRERFHAGDVLVNPAGWASRPRWQDDVELLLLGIDPVWLEKLAAEGDAKGPVEILPRYHFTDPLLKLLLERLVAEYAGPGPADTLYAQSLVQAAAAVLLRVAGEGSAAPLRDGGLAPRRLSEVVDFIHANLSRRVTLADLAAVAGVSESHFTRVFRASTGESPHRYVMQRRLEHARRELLGSSRSIADIAVESGFADQSHLTRTMRRYEGATPRMLREAGSHG</sequence>
<accession>A0A372LWS2</accession>
<dbReference type="PANTHER" id="PTHR46796">
    <property type="entry name" value="HTH-TYPE TRANSCRIPTIONAL ACTIVATOR RHAS-RELATED"/>
    <property type="match status" value="1"/>
</dbReference>
<name>A0A372LWS2_9ACTN</name>
<evidence type="ECO:0000313" key="5">
    <source>
        <dbReference type="EMBL" id="RFU83114.1"/>
    </source>
</evidence>
<evidence type="ECO:0000259" key="4">
    <source>
        <dbReference type="PROSITE" id="PS01124"/>
    </source>
</evidence>
<dbReference type="SUPFAM" id="SSF46689">
    <property type="entry name" value="Homeodomain-like"/>
    <property type="match status" value="2"/>
</dbReference>
<keyword evidence="6" id="KW-1185">Reference proteome</keyword>
<organism evidence="5 6">
    <name type="scientific">Streptomyces triticagri</name>
    <dbReference type="NCBI Taxonomy" id="2293568"/>
    <lineage>
        <taxon>Bacteria</taxon>
        <taxon>Bacillati</taxon>
        <taxon>Actinomycetota</taxon>
        <taxon>Actinomycetes</taxon>
        <taxon>Kitasatosporales</taxon>
        <taxon>Streptomycetaceae</taxon>
        <taxon>Streptomyces</taxon>
    </lineage>
</organism>
<dbReference type="GO" id="GO:0003700">
    <property type="term" value="F:DNA-binding transcription factor activity"/>
    <property type="evidence" value="ECO:0007669"/>
    <property type="project" value="InterPro"/>
</dbReference>
<evidence type="ECO:0000256" key="3">
    <source>
        <dbReference type="ARBA" id="ARBA00023163"/>
    </source>
</evidence>
<dbReference type="GO" id="GO:0043565">
    <property type="term" value="F:sequence-specific DNA binding"/>
    <property type="evidence" value="ECO:0007669"/>
    <property type="project" value="InterPro"/>
</dbReference>
<dbReference type="InterPro" id="IPR050204">
    <property type="entry name" value="AraC_XylS_family_regulators"/>
</dbReference>
<comment type="caution">
    <text evidence="5">The sequence shown here is derived from an EMBL/GenBank/DDBJ whole genome shotgun (WGS) entry which is preliminary data.</text>
</comment>
<dbReference type="InterPro" id="IPR009057">
    <property type="entry name" value="Homeodomain-like_sf"/>
</dbReference>